<feature type="domain" description="5'-Nucleotidase C-terminal" evidence="5">
    <location>
        <begin position="382"/>
        <end position="543"/>
    </location>
</feature>
<reference evidence="6 7" key="1">
    <citation type="journal article" date="2019" name="Int. J. Syst. Evol. Microbiol.">
        <title>The Global Catalogue of Microorganisms (GCM) 10K type strain sequencing project: providing services to taxonomists for standard genome sequencing and annotation.</title>
        <authorList>
            <consortium name="The Broad Institute Genomics Platform"/>
            <consortium name="The Broad Institute Genome Sequencing Center for Infectious Disease"/>
            <person name="Wu L."/>
            <person name="Ma J."/>
        </authorList>
    </citation>
    <scope>NUCLEOTIDE SEQUENCE [LARGE SCALE GENOMIC DNA]</scope>
    <source>
        <strain evidence="6 7">JCM 15309</strain>
    </source>
</reference>
<keyword evidence="1 2" id="KW-0732">Signal</keyword>
<organism evidence="6 7">
    <name type="scientific">Nocardioides panacihumi</name>
    <dbReference type="NCBI Taxonomy" id="400774"/>
    <lineage>
        <taxon>Bacteria</taxon>
        <taxon>Bacillati</taxon>
        <taxon>Actinomycetota</taxon>
        <taxon>Actinomycetes</taxon>
        <taxon>Propionibacteriales</taxon>
        <taxon>Nocardioidaceae</taxon>
        <taxon>Nocardioides</taxon>
    </lineage>
</organism>
<evidence type="ECO:0000259" key="5">
    <source>
        <dbReference type="Pfam" id="PF02872"/>
    </source>
</evidence>
<dbReference type="Proteomes" id="UP001500571">
    <property type="component" value="Unassembled WGS sequence"/>
</dbReference>
<dbReference type="PRINTS" id="PR01607">
    <property type="entry name" value="APYRASEFAMLY"/>
</dbReference>
<evidence type="ECO:0000256" key="1">
    <source>
        <dbReference type="ARBA" id="ARBA00022729"/>
    </source>
</evidence>
<dbReference type="InterPro" id="IPR029052">
    <property type="entry name" value="Metallo-depent_PP-like"/>
</dbReference>
<sequence length="668" mass="68819">MSSSRPIARLGAGSLGLALAAAGLSFVAAPAAHAADPVVINLVGINDFHGRIDANTVKWAGTVEQTKALRPAADTLFVGAGDLVGASLFASATANDQPTIDVLNELGLQASSVGNHEFDKGWADLRDRIIGPAATPNAAWEYLGANVYAKGTTTPVLPEFWETDVSGLKVAVIGAVTEETRSLVSPGGITDIDFGPIVPAINRVADELTDGNAANGEADVIVATVHAGAVKGAGSSYEEQVLQNGEFQDMALHLSPKVDAVFQGHTHQLYAWDAPVTGGDLPTRPLLQTGNYGDNVGNIQLTVDPATKHVISYTKQNVARVTTPDADLIARYPVLSQVKSTVDTAIANAAAVGNQPVGSITADITTALPNPALPPAAGGTGNRDDRANESTLGDLVGNALRDGVPSDQGHVDLGIVNPGGLRSELLYAGDTTSNPANTNGVVTYAEANNVLPFVNNIWLVDLKGSSLKKVLEQQWQPVGSSRPFLALGLSDNVRVTYDPNAPAGSHITSVRIGDAPLDPDATYTVSTFSFLGTGGDNFAAFTEGTPHDTGLVDRDLWISYLQNHPGLSPDFARQQVGATGLPASVSAKGHYEFTLSKLDLTSAGSPANTSVSITADRGRGPVVKVGTATVSGGTAAVSIDIPSQVKGGVLTLVAQPSGTTVTIPVAQK</sequence>
<proteinExistence type="inferred from homology"/>
<dbReference type="EMBL" id="BAAAPB010000008">
    <property type="protein sequence ID" value="GAA1977855.1"/>
    <property type="molecule type" value="Genomic_DNA"/>
</dbReference>
<keyword evidence="2" id="KW-0547">Nucleotide-binding</keyword>
<protein>
    <recommendedName>
        <fullName evidence="8">Bifunctional metallophosphatase/5'-nucleotidase</fullName>
    </recommendedName>
</protein>
<dbReference type="InterPro" id="IPR006179">
    <property type="entry name" value="5_nucleotidase/apyrase"/>
</dbReference>
<comment type="caution">
    <text evidence="6">The sequence shown here is derived from an EMBL/GenBank/DDBJ whole genome shotgun (WGS) entry which is preliminary data.</text>
</comment>
<evidence type="ECO:0000256" key="2">
    <source>
        <dbReference type="RuleBase" id="RU362119"/>
    </source>
</evidence>
<keyword evidence="2" id="KW-0378">Hydrolase</keyword>
<feature type="signal peptide" evidence="2">
    <location>
        <begin position="1"/>
        <end position="34"/>
    </location>
</feature>
<evidence type="ECO:0000313" key="7">
    <source>
        <dbReference type="Proteomes" id="UP001500571"/>
    </source>
</evidence>
<dbReference type="Pfam" id="PF00149">
    <property type="entry name" value="Metallophos"/>
    <property type="match status" value="1"/>
</dbReference>
<dbReference type="InterPro" id="IPR008334">
    <property type="entry name" value="5'-Nucleotdase_C"/>
</dbReference>
<evidence type="ECO:0008006" key="8">
    <source>
        <dbReference type="Google" id="ProtNLM"/>
    </source>
</evidence>
<dbReference type="Gene3D" id="3.90.780.10">
    <property type="entry name" value="5'-Nucleotidase, C-terminal domain"/>
    <property type="match status" value="1"/>
</dbReference>
<dbReference type="InterPro" id="IPR036907">
    <property type="entry name" value="5'-Nucleotdase_C_sf"/>
</dbReference>
<dbReference type="SUPFAM" id="SSF56300">
    <property type="entry name" value="Metallo-dependent phosphatases"/>
    <property type="match status" value="1"/>
</dbReference>
<dbReference type="InterPro" id="IPR004843">
    <property type="entry name" value="Calcineurin-like_PHP"/>
</dbReference>
<keyword evidence="7" id="KW-1185">Reference proteome</keyword>
<dbReference type="Gene3D" id="3.60.21.10">
    <property type="match status" value="1"/>
</dbReference>
<gene>
    <name evidence="6" type="ORF">GCM10009798_43850</name>
</gene>
<dbReference type="Pfam" id="PF02872">
    <property type="entry name" value="5_nucleotid_C"/>
    <property type="match status" value="1"/>
</dbReference>
<name>A0ABN2RZP8_9ACTN</name>
<feature type="domain" description="Calcineurin-like phosphoesterase" evidence="4">
    <location>
        <begin position="43"/>
        <end position="268"/>
    </location>
</feature>
<evidence type="ECO:0000256" key="3">
    <source>
        <dbReference type="SAM" id="MobiDB-lite"/>
    </source>
</evidence>
<feature type="region of interest" description="Disordered" evidence="3">
    <location>
        <begin position="371"/>
        <end position="390"/>
    </location>
</feature>
<evidence type="ECO:0000313" key="6">
    <source>
        <dbReference type="EMBL" id="GAA1977855.1"/>
    </source>
</evidence>
<accession>A0ABN2RZP8</accession>
<feature type="chain" id="PRO_5044951362" description="Bifunctional metallophosphatase/5'-nucleotidase" evidence="2">
    <location>
        <begin position="35"/>
        <end position="668"/>
    </location>
</feature>
<dbReference type="PANTHER" id="PTHR11575:SF24">
    <property type="entry name" value="5'-NUCLEOTIDASE"/>
    <property type="match status" value="1"/>
</dbReference>
<dbReference type="SUPFAM" id="SSF55816">
    <property type="entry name" value="5'-nucleotidase (syn. UDP-sugar hydrolase), C-terminal domain"/>
    <property type="match status" value="1"/>
</dbReference>
<dbReference type="RefSeq" id="WP_344048684.1">
    <property type="nucleotide sequence ID" value="NZ_BAAAPB010000008.1"/>
</dbReference>
<comment type="similarity">
    <text evidence="2">Belongs to the 5'-nucleotidase family.</text>
</comment>
<evidence type="ECO:0000259" key="4">
    <source>
        <dbReference type="Pfam" id="PF00149"/>
    </source>
</evidence>
<dbReference type="PANTHER" id="PTHR11575">
    <property type="entry name" value="5'-NUCLEOTIDASE-RELATED"/>
    <property type="match status" value="1"/>
</dbReference>